<evidence type="ECO:0000259" key="4">
    <source>
        <dbReference type="Pfam" id="PF03936"/>
    </source>
</evidence>
<evidence type="ECO:0000256" key="1">
    <source>
        <dbReference type="ARBA" id="ARBA00022723"/>
    </source>
</evidence>
<dbReference type="InterPro" id="IPR005630">
    <property type="entry name" value="Terpene_synthase_metal-bd"/>
</dbReference>
<dbReference type="AlphaFoldDB" id="A0A804JXY3"/>
<dbReference type="GO" id="GO:0010333">
    <property type="term" value="F:terpene synthase activity"/>
    <property type="evidence" value="ECO:0007669"/>
    <property type="project" value="InterPro"/>
</dbReference>
<proteinExistence type="predicted"/>
<organism evidence="5 6">
    <name type="scientific">Musa acuminata subsp. malaccensis</name>
    <name type="common">Wild banana</name>
    <name type="synonym">Musa malaccensis</name>
    <dbReference type="NCBI Taxonomy" id="214687"/>
    <lineage>
        <taxon>Eukaryota</taxon>
        <taxon>Viridiplantae</taxon>
        <taxon>Streptophyta</taxon>
        <taxon>Embryophyta</taxon>
        <taxon>Tracheophyta</taxon>
        <taxon>Spermatophyta</taxon>
        <taxon>Magnoliopsida</taxon>
        <taxon>Liliopsida</taxon>
        <taxon>Zingiberales</taxon>
        <taxon>Musaceae</taxon>
        <taxon>Musa</taxon>
    </lineage>
</organism>
<evidence type="ECO:0000313" key="6">
    <source>
        <dbReference type="Proteomes" id="UP000012960"/>
    </source>
</evidence>
<dbReference type="Gene3D" id="1.10.600.10">
    <property type="entry name" value="Farnesyl Diphosphate Synthase"/>
    <property type="match status" value="2"/>
</dbReference>
<dbReference type="PANTHER" id="PTHR31225:SF93">
    <property type="entry name" value="ALPHA-HUMULENE_(-)-(E)-BETA-CARYOPHYLLENE SYNTHASE"/>
    <property type="match status" value="1"/>
</dbReference>
<dbReference type="PANTHER" id="PTHR31225">
    <property type="entry name" value="OS04G0344100 PROTEIN-RELATED"/>
    <property type="match status" value="1"/>
</dbReference>
<evidence type="ECO:0000256" key="3">
    <source>
        <dbReference type="ARBA" id="ARBA00023239"/>
    </source>
</evidence>
<dbReference type="GO" id="GO:0016114">
    <property type="term" value="P:terpenoid biosynthetic process"/>
    <property type="evidence" value="ECO:0007669"/>
    <property type="project" value="InterPro"/>
</dbReference>
<feature type="domain" description="Terpene synthase metal-binding" evidence="4">
    <location>
        <begin position="105"/>
        <end position="170"/>
    </location>
</feature>
<reference evidence="5" key="1">
    <citation type="submission" date="2021-05" db="UniProtKB">
        <authorList>
            <consortium name="EnsemblPlants"/>
        </authorList>
    </citation>
    <scope>IDENTIFICATION</scope>
    <source>
        <strain evidence="5">subsp. malaccensis</strain>
    </source>
</reference>
<keyword evidence="1" id="KW-0479">Metal-binding</keyword>
<dbReference type="InterPro" id="IPR008949">
    <property type="entry name" value="Isoprenoid_synthase_dom_sf"/>
</dbReference>
<accession>A0A804JXY3</accession>
<dbReference type="Gramene" id="Ma07_t20730.1">
    <property type="protein sequence ID" value="Ma07_p20730.1"/>
    <property type="gene ID" value="Ma07_g20730"/>
</dbReference>
<keyword evidence="2" id="KW-0460">Magnesium</keyword>
<dbReference type="Proteomes" id="UP000012960">
    <property type="component" value="Unplaced"/>
</dbReference>
<protein>
    <recommendedName>
        <fullName evidence="4">Terpene synthase metal-binding domain-containing protein</fullName>
    </recommendedName>
</protein>
<dbReference type="GO" id="GO:0000287">
    <property type="term" value="F:magnesium ion binding"/>
    <property type="evidence" value="ECO:0007669"/>
    <property type="project" value="InterPro"/>
</dbReference>
<dbReference type="InParanoid" id="A0A804JXY3"/>
<dbReference type="EnsemblPlants" id="Ma07_t20730.1">
    <property type="protein sequence ID" value="Ma07_p20730.1"/>
    <property type="gene ID" value="Ma07_g20730"/>
</dbReference>
<keyword evidence="3" id="KW-0456">Lyase</keyword>
<evidence type="ECO:0000256" key="2">
    <source>
        <dbReference type="ARBA" id="ARBA00022842"/>
    </source>
</evidence>
<sequence>MEHHLEYDLKEFNPIDCKLGQAVAIATGAMWWNDLAPSKNLNFARDRSVECYFWILGVFFELYYSRARVIMTKVIALISILDDIYDVYSILEKSQQLAKMQVGRKAYFEESKWSAQHCVPTLEKYLPISLVSSTYPILECASFVGMGEIATEAFEWITSFPKIVQVAAIIEV</sequence>
<evidence type="ECO:0000313" key="5">
    <source>
        <dbReference type="EnsemblPlants" id="Ma07_p20730.1"/>
    </source>
</evidence>
<dbReference type="Pfam" id="PF03936">
    <property type="entry name" value="Terpene_synth_C"/>
    <property type="match status" value="2"/>
</dbReference>
<dbReference type="InterPro" id="IPR050148">
    <property type="entry name" value="Terpene_synthase-like"/>
</dbReference>
<name>A0A804JXY3_MUSAM</name>
<feature type="domain" description="Terpene synthase metal-binding" evidence="4">
    <location>
        <begin position="34"/>
        <end position="99"/>
    </location>
</feature>
<dbReference type="SUPFAM" id="SSF48576">
    <property type="entry name" value="Terpenoid synthases"/>
    <property type="match status" value="1"/>
</dbReference>
<keyword evidence="6" id="KW-1185">Reference proteome</keyword>